<reference evidence="2" key="1">
    <citation type="journal article" date="2019" name="Int. J. Syst. Evol. Microbiol.">
        <title>The Global Catalogue of Microorganisms (GCM) 10K type strain sequencing project: providing services to taxonomists for standard genome sequencing and annotation.</title>
        <authorList>
            <consortium name="The Broad Institute Genomics Platform"/>
            <consortium name="The Broad Institute Genome Sequencing Center for Infectious Disease"/>
            <person name="Wu L."/>
            <person name="Ma J."/>
        </authorList>
    </citation>
    <scope>NUCLEOTIDE SEQUENCE [LARGE SCALE GENOMIC DNA]</scope>
    <source>
        <strain evidence="2">CGMCC 4.7645</strain>
    </source>
</reference>
<dbReference type="Proteomes" id="UP001597417">
    <property type="component" value="Unassembled WGS sequence"/>
</dbReference>
<evidence type="ECO:0000313" key="2">
    <source>
        <dbReference type="Proteomes" id="UP001597417"/>
    </source>
</evidence>
<gene>
    <name evidence="1" type="ORF">ACFSXZ_03710</name>
</gene>
<sequence>MSTITWDSSRKLMQAGSAVAHPFRDSFPEFDLDLAYAVDIRLDDLEVALRAALNDAKFDHIAERYAELTVCYGTPLSGVARSEDEAGAVDAYSIRSGTSALSIEVEIILQKASTPQQLLAATSSLIERAGFIVTESSLRFGESCEAACLELAATRPATIQDVAMLAQSLRRVSLGISLTDRDVIGLHLEVLASRGQVLLGAPESELFDAKEIPYRLDSDEARLEFALDIGSFANSDAGGVIVLGAVTKKDRYRQDLVTQVNGFDPGNFSLDFERCRAVFKNLIFPPPSGIELEIVALTQNRHLGVVLVPPQRDRDRPFLVRRSTLKNGRGVQNSFCIPIRKGDSKTYLSVEEIHRQFHR</sequence>
<dbReference type="EMBL" id="JBHUKR010000004">
    <property type="protein sequence ID" value="MFD2415430.1"/>
    <property type="molecule type" value="Genomic_DNA"/>
</dbReference>
<dbReference type="Gene3D" id="3.30.950.30">
    <property type="entry name" value="Schlafen, AAA domain"/>
    <property type="match status" value="1"/>
</dbReference>
<dbReference type="RefSeq" id="WP_378261217.1">
    <property type="nucleotide sequence ID" value="NZ_JBHUKR010000004.1"/>
</dbReference>
<accession>A0ABW5FLE0</accession>
<keyword evidence="2" id="KW-1185">Reference proteome</keyword>
<proteinExistence type="predicted"/>
<dbReference type="InterPro" id="IPR038461">
    <property type="entry name" value="Schlafen_AlbA_2_dom_sf"/>
</dbReference>
<comment type="caution">
    <text evidence="1">The sequence shown here is derived from an EMBL/GenBank/DDBJ whole genome shotgun (WGS) entry which is preliminary data.</text>
</comment>
<protein>
    <recommendedName>
        <fullName evidence="3">Schlafen AlbA-2 domain-containing protein</fullName>
    </recommendedName>
</protein>
<evidence type="ECO:0000313" key="1">
    <source>
        <dbReference type="EMBL" id="MFD2415430.1"/>
    </source>
</evidence>
<evidence type="ECO:0008006" key="3">
    <source>
        <dbReference type="Google" id="ProtNLM"/>
    </source>
</evidence>
<name>A0ABW5FLE0_9PSEU</name>
<organism evidence="1 2">
    <name type="scientific">Amycolatopsis pigmentata</name>
    <dbReference type="NCBI Taxonomy" id="450801"/>
    <lineage>
        <taxon>Bacteria</taxon>
        <taxon>Bacillati</taxon>
        <taxon>Actinomycetota</taxon>
        <taxon>Actinomycetes</taxon>
        <taxon>Pseudonocardiales</taxon>
        <taxon>Pseudonocardiaceae</taxon>
        <taxon>Amycolatopsis</taxon>
    </lineage>
</organism>